<dbReference type="RefSeq" id="WP_151966939.1">
    <property type="nucleotide sequence ID" value="NZ_AP019860.1"/>
</dbReference>
<evidence type="ECO:0000313" key="1">
    <source>
        <dbReference type="EMBL" id="BBM82703.1"/>
    </source>
</evidence>
<accession>A0A5S9IIZ0</accession>
<name>A0A5S9IIZ0_UABAM</name>
<dbReference type="KEGG" id="uam:UABAM_01046"/>
<dbReference type="Proteomes" id="UP000326354">
    <property type="component" value="Chromosome"/>
</dbReference>
<dbReference type="EMBL" id="AP019860">
    <property type="protein sequence ID" value="BBM82703.1"/>
    <property type="molecule type" value="Genomic_DNA"/>
</dbReference>
<keyword evidence="2" id="KW-1185">Reference proteome</keyword>
<sequence length="372" mass="42020">MRLVLLILVMLPCFANQSYIYVEKNEWEFLAEISRGEQQVILAQVRINGKNVHDAQVWVNGILLQKKLALNAQPSSKQSFSQLQLSLPLYNVVTRDLTAANVDVVVEYLGETREFKNIIPVPAVKEQQPQVIKEEPTADPLTLDFEDIAIPLGGGIKVIHIKIYDLTQIEYHGIVRIRGKTKKYNPFCLFAVGSIDYSGKVSALAYYHSFKGNRYLETAVEMDGYAPVVLVHTGLRYRFAKYASSKIKRVLVNKASAPIKNVRLALSYRLNEKNYNHTMKIGDFKNMVIDLNTHYPHNPVLGRTTPALAETLEKQELKFPERAEELPKITIINTSNDVAQDIKIQVLYSSGKGNQSKDVDFDVAGNEEVIIE</sequence>
<dbReference type="AlphaFoldDB" id="A0A5S9IIZ0"/>
<proteinExistence type="predicted"/>
<reference evidence="1 2" key="1">
    <citation type="submission" date="2019-08" db="EMBL/GenBank/DDBJ databases">
        <title>Complete genome sequence of Candidatus Uab amorphum.</title>
        <authorList>
            <person name="Shiratori T."/>
            <person name="Suzuki S."/>
            <person name="Kakizawa Y."/>
            <person name="Ishida K."/>
        </authorList>
    </citation>
    <scope>NUCLEOTIDE SEQUENCE [LARGE SCALE GENOMIC DNA]</scope>
    <source>
        <strain evidence="1 2">SRT547</strain>
    </source>
</reference>
<evidence type="ECO:0000313" key="2">
    <source>
        <dbReference type="Proteomes" id="UP000326354"/>
    </source>
</evidence>
<gene>
    <name evidence="1" type="ORF">UABAM_01046</name>
</gene>
<organism evidence="1 2">
    <name type="scientific">Uabimicrobium amorphum</name>
    <dbReference type="NCBI Taxonomy" id="2596890"/>
    <lineage>
        <taxon>Bacteria</taxon>
        <taxon>Pseudomonadati</taxon>
        <taxon>Planctomycetota</taxon>
        <taxon>Candidatus Uabimicrobiia</taxon>
        <taxon>Candidatus Uabimicrobiales</taxon>
        <taxon>Candidatus Uabimicrobiaceae</taxon>
        <taxon>Candidatus Uabimicrobium</taxon>
    </lineage>
</organism>
<protein>
    <submittedName>
        <fullName evidence="1">Uncharacterized protein</fullName>
    </submittedName>
</protein>